<accession>W2TQQ9</accession>
<dbReference type="AlphaFoldDB" id="W2TQQ9"/>
<sequence length="134" mass="14792">MTFCGSQTDSNDVQPVGSGNLTLSDYLHFFELVSSVVENEHKVLGSLDDKSVSNAKLMDEIILFSIIVEAVLNHKLLLFAETSDEAEESDDMCPFLGSLALTLLQLLHKHNSEGKNRRLDCSANDVQIARILLI</sequence>
<evidence type="ECO:0000313" key="2">
    <source>
        <dbReference type="Proteomes" id="UP000053676"/>
    </source>
</evidence>
<dbReference type="Proteomes" id="UP000053676">
    <property type="component" value="Unassembled WGS sequence"/>
</dbReference>
<reference evidence="2" key="1">
    <citation type="journal article" date="2014" name="Nat. Genet.">
        <title>Genome of the human hookworm Necator americanus.</title>
        <authorList>
            <person name="Tang Y.T."/>
            <person name="Gao X."/>
            <person name="Rosa B.A."/>
            <person name="Abubucker S."/>
            <person name="Hallsworth-Pepin K."/>
            <person name="Martin J."/>
            <person name="Tyagi R."/>
            <person name="Heizer E."/>
            <person name="Zhang X."/>
            <person name="Bhonagiri-Palsikar V."/>
            <person name="Minx P."/>
            <person name="Warren W.C."/>
            <person name="Wang Q."/>
            <person name="Zhan B."/>
            <person name="Hotez P.J."/>
            <person name="Sternberg P.W."/>
            <person name="Dougall A."/>
            <person name="Gaze S.T."/>
            <person name="Mulvenna J."/>
            <person name="Sotillo J."/>
            <person name="Ranganathan S."/>
            <person name="Rabelo E.M."/>
            <person name="Wilson R.K."/>
            <person name="Felgner P.L."/>
            <person name="Bethony J."/>
            <person name="Hawdon J.M."/>
            <person name="Gasser R.B."/>
            <person name="Loukas A."/>
            <person name="Mitreva M."/>
        </authorList>
    </citation>
    <scope>NUCLEOTIDE SEQUENCE [LARGE SCALE GENOMIC DNA]</scope>
</reference>
<proteinExistence type="predicted"/>
<name>W2TQQ9_NECAM</name>
<evidence type="ECO:0000313" key="1">
    <source>
        <dbReference type="EMBL" id="ETN84014.1"/>
    </source>
</evidence>
<gene>
    <name evidence="1" type="ORF">NECAME_07110</name>
</gene>
<dbReference type="EMBL" id="KI658046">
    <property type="protein sequence ID" value="ETN84014.1"/>
    <property type="molecule type" value="Genomic_DNA"/>
</dbReference>
<protein>
    <submittedName>
        <fullName evidence="1">Uncharacterized protein</fullName>
    </submittedName>
</protein>
<dbReference type="KEGG" id="nai:NECAME_07110"/>
<keyword evidence="2" id="KW-1185">Reference proteome</keyword>
<organism evidence="1 2">
    <name type="scientific">Necator americanus</name>
    <name type="common">Human hookworm</name>
    <dbReference type="NCBI Taxonomy" id="51031"/>
    <lineage>
        <taxon>Eukaryota</taxon>
        <taxon>Metazoa</taxon>
        <taxon>Ecdysozoa</taxon>
        <taxon>Nematoda</taxon>
        <taxon>Chromadorea</taxon>
        <taxon>Rhabditida</taxon>
        <taxon>Rhabditina</taxon>
        <taxon>Rhabditomorpha</taxon>
        <taxon>Strongyloidea</taxon>
        <taxon>Ancylostomatidae</taxon>
        <taxon>Bunostominae</taxon>
        <taxon>Necator</taxon>
    </lineage>
</organism>